<evidence type="ECO:0000259" key="2">
    <source>
        <dbReference type="Pfam" id="PF05598"/>
    </source>
</evidence>
<evidence type="ECO:0000256" key="1">
    <source>
        <dbReference type="SAM" id="MobiDB-lite"/>
    </source>
</evidence>
<feature type="domain" description="Transposase InsH N-terminal" evidence="2">
    <location>
        <begin position="3"/>
        <end position="92"/>
    </location>
</feature>
<gene>
    <name evidence="3" type="ORF">RMCN_4825</name>
</gene>
<evidence type="ECO:0000313" key="4">
    <source>
        <dbReference type="Proteomes" id="UP000069773"/>
    </source>
</evidence>
<dbReference type="EMBL" id="BCTA01000072">
    <property type="protein sequence ID" value="GAT11692.1"/>
    <property type="molecule type" value="Genomic_DNA"/>
</dbReference>
<proteinExistence type="predicted"/>
<dbReference type="PANTHER" id="PTHR33408">
    <property type="entry name" value="TRANSPOSASE"/>
    <property type="match status" value="1"/>
</dbReference>
<evidence type="ECO:0000313" key="3">
    <source>
        <dbReference type="EMBL" id="GAT11692.1"/>
    </source>
</evidence>
<reference evidence="3 4" key="1">
    <citation type="journal article" date="2016" name="Genome Announc.">
        <title>Draft Genome Sequences of Five Rapidly Growing Mycobacterium Species, M. thermoresistibile, M. fortuitum subsp. acetamidolyticum, M. canariasense, M. brisbanense, and M. novocastrense.</title>
        <authorList>
            <person name="Katahira K."/>
            <person name="Ogura Y."/>
            <person name="Gotoh Y."/>
            <person name="Hayashi T."/>
        </authorList>
    </citation>
    <scope>NUCLEOTIDE SEQUENCE [LARGE SCALE GENOMIC DNA]</scope>
    <source>
        <strain evidence="3 4">JCM18114</strain>
    </source>
</reference>
<feature type="region of interest" description="Disordered" evidence="1">
    <location>
        <begin position="158"/>
        <end position="184"/>
    </location>
</feature>
<comment type="caution">
    <text evidence="3">The sequence shown here is derived from an EMBL/GenBank/DDBJ whole genome shotgun (WGS) entry which is preliminary data.</text>
</comment>
<dbReference type="Pfam" id="PF05598">
    <property type="entry name" value="DUF772"/>
    <property type="match status" value="1"/>
</dbReference>
<dbReference type="InterPro" id="IPR008490">
    <property type="entry name" value="Transposase_InsH_N"/>
</dbReference>
<dbReference type="RefSeq" id="WP_067394617.1">
    <property type="nucleotide sequence ID" value="NZ_JACKTI010000005.1"/>
</dbReference>
<protein>
    <submittedName>
        <fullName evidence="3">Transposase</fullName>
    </submittedName>
</protein>
<organism evidence="3 4">
    <name type="scientific">Mycolicibacterium novocastrense</name>
    <name type="common">Mycobacterium novocastrense</name>
    <dbReference type="NCBI Taxonomy" id="59813"/>
    <lineage>
        <taxon>Bacteria</taxon>
        <taxon>Bacillati</taxon>
        <taxon>Actinomycetota</taxon>
        <taxon>Actinomycetes</taxon>
        <taxon>Mycobacteriales</taxon>
        <taxon>Mycobacteriaceae</taxon>
        <taxon>Mycolicibacterium</taxon>
    </lineage>
</organism>
<keyword evidence="4" id="KW-1185">Reference proteome</keyword>
<sequence length="354" mass="38515">MAEWLPETHLVWFVLDVVDRLDTSAFHANRRTGGVGRAGYDPDMLVALLIYAYACGQRSSRRIEALCGDHVAYRVLCAQDSPDHSTIARFRAAHDQAFIDLFAQVLRLCAEAGMVSVGVISIDGTKIAANAAKSANRSHDWVREQARRIAEDAVREAAAVDADEDAAEAAAGGHPSPPPQLKTKAGRVAAIEKAMEQIARQDARDKEADAADAARQEDYLRRTQAGQTPVGPPPAGIDKVRLYEARIVRDQQRLAELGDRGGKSITERRSDLRKALKRWQAALVQARAEQGTGLADRRGSAARVRAYKDARRAQRGGSVVVNLTDPEARLMSEGSGGGIVQGYRACHEFCVSQR</sequence>
<name>A0ABQ0KQK3_MYCNV</name>
<dbReference type="Proteomes" id="UP000069773">
    <property type="component" value="Unassembled WGS sequence"/>
</dbReference>
<accession>A0ABQ0KQK3</accession>